<evidence type="ECO:0000313" key="2">
    <source>
        <dbReference type="EMBL" id="RKD32959.1"/>
    </source>
</evidence>
<gene>
    <name evidence="2" type="ORF">BET03_10105</name>
</gene>
<dbReference type="PANTHER" id="PTHR32329:SF2">
    <property type="entry name" value="BIFUNCTIONAL PROTEIN [INCLUDES 2-HYDROXYACYL-COA DEHYDRATASE (N-TER) AND ITS ACTIVATOR DOMAIN (C_TERM)"/>
    <property type="match status" value="1"/>
</dbReference>
<dbReference type="InterPro" id="IPR018709">
    <property type="entry name" value="CoA_activase_DUF2229"/>
</dbReference>
<dbReference type="Gene3D" id="3.40.50.11900">
    <property type="match status" value="1"/>
</dbReference>
<feature type="domain" description="DUF2229" evidence="1">
    <location>
        <begin position="2"/>
        <end position="225"/>
    </location>
</feature>
<accession>A0A419T6B1</accession>
<dbReference type="InterPro" id="IPR010327">
    <property type="entry name" value="FldB/FldC_alpha/beta"/>
</dbReference>
<protein>
    <recommendedName>
        <fullName evidence="1">DUF2229 domain-containing protein</fullName>
    </recommendedName>
</protein>
<reference evidence="2 3" key="1">
    <citation type="submission" date="2016-08" db="EMBL/GenBank/DDBJ databases">
        <title>Novel Firmicutes and Novel Genomes.</title>
        <authorList>
            <person name="Poppleton D.I."/>
            <person name="Gribaldo S."/>
        </authorList>
    </citation>
    <scope>NUCLEOTIDE SEQUENCE [LARGE SCALE GENOMIC DNA]</scope>
    <source>
        <strain evidence="2 3">CTT3</strain>
    </source>
</reference>
<dbReference type="Proteomes" id="UP000284177">
    <property type="component" value="Unassembled WGS sequence"/>
</dbReference>
<dbReference type="OrthoDB" id="9780120at2"/>
<name>A0A419T6B1_9FIRM</name>
<dbReference type="Pfam" id="PF09989">
    <property type="entry name" value="DUF2229"/>
    <property type="match status" value="1"/>
</dbReference>
<dbReference type="EMBL" id="MCIB01000008">
    <property type="protein sequence ID" value="RKD32959.1"/>
    <property type="molecule type" value="Genomic_DNA"/>
</dbReference>
<dbReference type="Pfam" id="PF06050">
    <property type="entry name" value="HGD-D"/>
    <property type="match status" value="1"/>
</dbReference>
<dbReference type="RefSeq" id="WP_120168135.1">
    <property type="nucleotide sequence ID" value="NZ_MCIB01000008.1"/>
</dbReference>
<dbReference type="AlphaFoldDB" id="A0A419T6B1"/>
<organism evidence="2 3">
    <name type="scientific">Thermohalobacter berrensis</name>
    <dbReference type="NCBI Taxonomy" id="99594"/>
    <lineage>
        <taxon>Bacteria</taxon>
        <taxon>Bacillati</taxon>
        <taxon>Bacillota</taxon>
        <taxon>Tissierellia</taxon>
        <taxon>Tissierellales</taxon>
        <taxon>Thermohalobacteraceae</taxon>
        <taxon>Thermohalobacter</taxon>
    </lineage>
</organism>
<dbReference type="PANTHER" id="PTHR32329">
    <property type="entry name" value="BIFUNCTIONAL PROTEIN [INCLUDES 2-HYDROXYACYL-COA DEHYDRATASE (N-TER) AND ITS ACTIVATOR DOMAIN (C_TERM)-RELATED"/>
    <property type="match status" value="1"/>
</dbReference>
<evidence type="ECO:0000313" key="3">
    <source>
        <dbReference type="Proteomes" id="UP000284177"/>
    </source>
</evidence>
<sequence>MKIGVPKALLNFYYGPFWETFFEELGMEVVLSEDTNKEIIDAGVRESVPEICVPIKIFIGHVLNLLEKDVDYVFIPRMVSINEGEIFCPKFMGLPDMIRHGLEGLEDKVLTCHIKSESDDISDYSNYLSIGNTLGISKEKIKKAAKVAGEHWKKFRNYNKNGYTALESYNLVYGKGKLKGRNNRKKGIKIGLLGYVYNVYDSFVNMDILNKLKELNVEFITFDMIDEDELRNNIDDMDKVLFWTFSNKLLGAGYKFFRDMEVDGVIHITAFGCGPDSFLGKLLEIESDETQIPFMTLRIDEHTGENHLQTRIEAFVDMLKRKKLKAI</sequence>
<proteinExistence type="predicted"/>
<comment type="caution">
    <text evidence="2">The sequence shown here is derived from an EMBL/GenBank/DDBJ whole genome shotgun (WGS) entry which is preliminary data.</text>
</comment>
<evidence type="ECO:0000259" key="1">
    <source>
        <dbReference type="Pfam" id="PF09989"/>
    </source>
</evidence>
<keyword evidence="3" id="KW-1185">Reference proteome</keyword>
<dbReference type="InterPro" id="IPR051805">
    <property type="entry name" value="Dehydratase_Activator_Redct"/>
</dbReference>